<dbReference type="GO" id="GO:0005737">
    <property type="term" value="C:cytoplasm"/>
    <property type="evidence" value="ECO:0007669"/>
    <property type="project" value="TreeGrafter"/>
</dbReference>
<dbReference type="InterPro" id="IPR011856">
    <property type="entry name" value="tRNA_endonuc-like_dom_sf"/>
</dbReference>
<dbReference type="OrthoDB" id="10249562at2759"/>
<evidence type="ECO:0000259" key="7">
    <source>
        <dbReference type="Pfam" id="PF01974"/>
    </source>
</evidence>
<feature type="active site" evidence="5">
    <location>
        <position position="313"/>
    </location>
</feature>
<evidence type="ECO:0000256" key="5">
    <source>
        <dbReference type="PIRSR" id="PIRSR011789-1"/>
    </source>
</evidence>
<feature type="region of interest" description="Disordered" evidence="6">
    <location>
        <begin position="1"/>
        <end position="24"/>
    </location>
</feature>
<evidence type="ECO:0000256" key="3">
    <source>
        <dbReference type="ARBA" id="ARBA00023239"/>
    </source>
</evidence>
<sequence length="396" mass="43800">MSHPPVTLTRTKKGTKPGRNSDVSPGILRLVNATRCPARLRLRAFIDLPAANPGTSDAEKPVSVALPSVSITTGLDPLAPSFVWNNGCFGKGTLSRSEATWWRRETQHTRQQRAVAVPDSIAVIPGLPLFTAEPRQLLAVEDVTFLRRRARKIKRQSAKIATPPSSSATHTDSDSTQLPSHSIPTKADVARPSSTLLPPVPEAYLNPAMEVFTLTLEEAFFLHWALGVLDLYPAAFPTSTTAPPAASPLTTRRLWEFLHSPTPTDAAPVQPRLDFVARYAVYHYYRSRGWVVRSGLKFACDYVLYQHGPARQHSLYTVTVLPATDPRAAADPISWDQLIALSRLNAQARKVPILCYVTMSDSKGDETVDWRDITGTLARCRVSELRVSRWVPERTR</sequence>
<dbReference type="InterPro" id="IPR016589">
    <property type="entry name" value="tRNA_splic_SEN2"/>
</dbReference>
<keyword evidence="8" id="KW-0255">Endonuclease</keyword>
<dbReference type="PANTHER" id="PTHR21227:SF0">
    <property type="entry name" value="TRNA-SPLICING ENDONUCLEASE SUBUNIT SEN2"/>
    <property type="match status" value="1"/>
</dbReference>
<dbReference type="Proteomes" id="UP001150569">
    <property type="component" value="Unassembled WGS sequence"/>
</dbReference>
<dbReference type="GO" id="GO:0000214">
    <property type="term" value="C:tRNA-intron endonuclease complex"/>
    <property type="evidence" value="ECO:0007669"/>
    <property type="project" value="UniProtKB-UniRule"/>
</dbReference>
<dbReference type="NCBIfam" id="TIGR00324">
    <property type="entry name" value="endA"/>
    <property type="match status" value="1"/>
</dbReference>
<evidence type="ECO:0000256" key="1">
    <source>
        <dbReference type="ARBA" id="ARBA00008078"/>
    </source>
</evidence>
<dbReference type="GO" id="GO:0003676">
    <property type="term" value="F:nucleic acid binding"/>
    <property type="evidence" value="ECO:0007669"/>
    <property type="project" value="InterPro"/>
</dbReference>
<dbReference type="InterPro" id="IPR006676">
    <property type="entry name" value="tRNA_splic"/>
</dbReference>
<keyword evidence="8" id="KW-0540">Nuclease</keyword>
<dbReference type="EMBL" id="JANBPT010000022">
    <property type="protein sequence ID" value="KAJ1929856.1"/>
    <property type="molecule type" value="Genomic_DNA"/>
</dbReference>
<accession>A0A9W8AKG2</accession>
<dbReference type="Pfam" id="PF01974">
    <property type="entry name" value="tRNA_int_endo"/>
    <property type="match status" value="1"/>
</dbReference>
<keyword evidence="2 4" id="KW-0819">tRNA processing</keyword>
<dbReference type="GO" id="GO:0000213">
    <property type="term" value="F:tRNA-intron lyase activity"/>
    <property type="evidence" value="ECO:0007669"/>
    <property type="project" value="UniProtKB-UniRule"/>
</dbReference>
<keyword evidence="3 4" id="KW-0456">Lyase</keyword>
<evidence type="ECO:0000256" key="4">
    <source>
        <dbReference type="PIRNR" id="PIRNR011789"/>
    </source>
</evidence>
<comment type="function">
    <text evidence="4">Constitutes one of the two catalytic subunit of the tRNA-splicing endonuclease complex, a complex responsible for identification and cleavage of the splice sites in pre-tRNA. It cleaves pre-tRNA at the 5'- and 3'-splice sites to release the intron. The products are an intron and two tRNA half-molecules bearing 2',3'-cyclic phosphate and 5'-OH termini. There are no conserved sequences at the splice sites, but the intron is invariably located at the same site in the gene, placing the splice sites an invariant distance from the constant structural features of the tRNA body.</text>
</comment>
<reference evidence="8" key="1">
    <citation type="submission" date="2022-07" db="EMBL/GenBank/DDBJ databases">
        <title>Phylogenomic reconstructions and comparative analyses of Kickxellomycotina fungi.</title>
        <authorList>
            <person name="Reynolds N.K."/>
            <person name="Stajich J.E."/>
            <person name="Barry K."/>
            <person name="Grigoriev I.V."/>
            <person name="Crous P."/>
            <person name="Smith M.E."/>
        </authorList>
    </citation>
    <scope>NUCLEOTIDE SEQUENCE</scope>
    <source>
        <strain evidence="8">RSA 861</strain>
    </source>
</reference>
<keyword evidence="9" id="KW-1185">Reference proteome</keyword>
<keyword evidence="8" id="KW-0378">Hydrolase</keyword>
<comment type="similarity">
    <text evidence="1 4">Belongs to the tRNA-intron endonuclease family.</text>
</comment>
<organism evidence="8 9">
    <name type="scientific">Tieghemiomyces parasiticus</name>
    <dbReference type="NCBI Taxonomy" id="78921"/>
    <lineage>
        <taxon>Eukaryota</taxon>
        <taxon>Fungi</taxon>
        <taxon>Fungi incertae sedis</taxon>
        <taxon>Zoopagomycota</taxon>
        <taxon>Kickxellomycotina</taxon>
        <taxon>Dimargaritomycetes</taxon>
        <taxon>Dimargaritales</taxon>
        <taxon>Dimargaritaceae</taxon>
        <taxon>Tieghemiomyces</taxon>
    </lineage>
</organism>
<dbReference type="SUPFAM" id="SSF53032">
    <property type="entry name" value="tRNA-intron endonuclease catalytic domain-like"/>
    <property type="match status" value="1"/>
</dbReference>
<evidence type="ECO:0000256" key="2">
    <source>
        <dbReference type="ARBA" id="ARBA00022694"/>
    </source>
</evidence>
<feature type="active site" evidence="5">
    <location>
        <position position="305"/>
    </location>
</feature>
<proteinExistence type="inferred from homology"/>
<name>A0A9W8AKG2_9FUNG</name>
<feature type="active site" evidence="5">
    <location>
        <position position="350"/>
    </location>
</feature>
<dbReference type="EC" id="4.6.1.16" evidence="4"/>
<dbReference type="AlphaFoldDB" id="A0A9W8AKG2"/>
<comment type="caution">
    <text evidence="8">The sequence shown here is derived from an EMBL/GenBank/DDBJ whole genome shotgun (WGS) entry which is preliminary data.</text>
</comment>
<feature type="domain" description="tRNA intron endonuclease catalytic" evidence="7">
    <location>
        <begin position="275"/>
        <end position="362"/>
    </location>
</feature>
<dbReference type="InterPro" id="IPR006677">
    <property type="entry name" value="tRNA_intron_Endonuc_cat-like"/>
</dbReference>
<feature type="compositionally biased region" description="Low complexity" evidence="6">
    <location>
        <begin position="161"/>
        <end position="176"/>
    </location>
</feature>
<protein>
    <recommendedName>
        <fullName evidence="4">tRNA-splicing endonuclease subunit Sen2</fullName>
        <ecNumber evidence="4">4.6.1.16</ecNumber>
    </recommendedName>
</protein>
<feature type="region of interest" description="Disordered" evidence="6">
    <location>
        <begin position="156"/>
        <end position="192"/>
    </location>
</feature>
<gene>
    <name evidence="8" type="primary">SEN2_1</name>
    <name evidence="8" type="ORF">IWQ60_000817</name>
</gene>
<dbReference type="CDD" id="cd22363">
    <property type="entry name" value="tRNA-intron_lyase_C"/>
    <property type="match status" value="1"/>
</dbReference>
<evidence type="ECO:0000313" key="8">
    <source>
        <dbReference type="EMBL" id="KAJ1929856.1"/>
    </source>
</evidence>
<dbReference type="Gene3D" id="3.40.1350.10">
    <property type="match status" value="1"/>
</dbReference>
<dbReference type="GO" id="GO:0000379">
    <property type="term" value="P:tRNA-type intron splice site recognition and cleavage"/>
    <property type="evidence" value="ECO:0007669"/>
    <property type="project" value="TreeGrafter"/>
</dbReference>
<evidence type="ECO:0000256" key="6">
    <source>
        <dbReference type="SAM" id="MobiDB-lite"/>
    </source>
</evidence>
<dbReference type="InterPro" id="IPR036167">
    <property type="entry name" value="tRNA_intron_Endo_cat-like_sf"/>
</dbReference>
<dbReference type="PANTHER" id="PTHR21227">
    <property type="entry name" value="TRNA-SPLICING ENDONUCLEASE SUBUNIT SEN2"/>
    <property type="match status" value="1"/>
</dbReference>
<dbReference type="PIRSF" id="PIRSF011789">
    <property type="entry name" value="tRNA_splic_SEN2"/>
    <property type="match status" value="1"/>
</dbReference>
<evidence type="ECO:0000313" key="9">
    <source>
        <dbReference type="Proteomes" id="UP001150569"/>
    </source>
</evidence>